<dbReference type="Gene3D" id="3.40.390.10">
    <property type="entry name" value="Collagenase (Catalytic Domain)"/>
    <property type="match status" value="1"/>
</dbReference>
<evidence type="ECO:0000259" key="3">
    <source>
        <dbReference type="PROSITE" id="PS51864"/>
    </source>
</evidence>
<feature type="chain" id="PRO_5040533088" description="Metalloendopeptidase" evidence="2">
    <location>
        <begin position="21"/>
        <end position="260"/>
    </location>
</feature>
<dbReference type="InterPro" id="IPR034035">
    <property type="entry name" value="Astacin-like_dom"/>
</dbReference>
<dbReference type="OrthoDB" id="291007at2759"/>
<keyword evidence="1 2" id="KW-0482">Metalloprotease</keyword>
<protein>
    <recommendedName>
        <fullName evidence="2">Metalloendopeptidase</fullName>
        <ecNumber evidence="2">3.4.24.-</ecNumber>
    </recommendedName>
</protein>
<evidence type="ECO:0000313" key="4">
    <source>
        <dbReference type="EMBL" id="KAJ6649090.1"/>
    </source>
</evidence>
<reference evidence="4" key="1">
    <citation type="submission" date="2022-07" db="EMBL/GenBank/DDBJ databases">
        <authorList>
            <person name="Trinca V."/>
            <person name="Uliana J.V.C."/>
            <person name="Torres T.T."/>
            <person name="Ward R.J."/>
            <person name="Monesi N."/>
        </authorList>
    </citation>
    <scope>NUCLEOTIDE SEQUENCE</scope>
    <source>
        <strain evidence="4">HSMRA1968</strain>
        <tissue evidence="4">Whole embryos</tissue>
    </source>
</reference>
<dbReference type="PANTHER" id="PTHR10127">
    <property type="entry name" value="DISCOIDIN, CUB, EGF, LAMININ , AND ZINC METALLOPROTEASE DOMAIN CONTAINING"/>
    <property type="match status" value="1"/>
</dbReference>
<dbReference type="SUPFAM" id="SSF55486">
    <property type="entry name" value="Metalloproteases ('zincins'), catalytic domain"/>
    <property type="match status" value="1"/>
</dbReference>
<dbReference type="InterPro" id="IPR006026">
    <property type="entry name" value="Peptidase_Metallo"/>
</dbReference>
<keyword evidence="1 2" id="KW-0862">Zinc</keyword>
<feature type="signal peptide" evidence="2">
    <location>
        <begin position="1"/>
        <end position="20"/>
    </location>
</feature>
<evidence type="ECO:0000313" key="5">
    <source>
        <dbReference type="Proteomes" id="UP001151699"/>
    </source>
</evidence>
<keyword evidence="1 2" id="KW-0645">Protease</keyword>
<dbReference type="PANTHER" id="PTHR10127:SF814">
    <property type="entry name" value="MEPRIN A SUBUNIT BETA"/>
    <property type="match status" value="1"/>
</dbReference>
<organism evidence="4 5">
    <name type="scientific">Pseudolycoriella hygida</name>
    <dbReference type="NCBI Taxonomy" id="35572"/>
    <lineage>
        <taxon>Eukaryota</taxon>
        <taxon>Metazoa</taxon>
        <taxon>Ecdysozoa</taxon>
        <taxon>Arthropoda</taxon>
        <taxon>Hexapoda</taxon>
        <taxon>Insecta</taxon>
        <taxon>Pterygota</taxon>
        <taxon>Neoptera</taxon>
        <taxon>Endopterygota</taxon>
        <taxon>Diptera</taxon>
        <taxon>Nematocera</taxon>
        <taxon>Sciaroidea</taxon>
        <taxon>Sciaridae</taxon>
        <taxon>Pseudolycoriella</taxon>
    </lineage>
</organism>
<dbReference type="GO" id="GO:0008270">
    <property type="term" value="F:zinc ion binding"/>
    <property type="evidence" value="ECO:0007669"/>
    <property type="project" value="UniProtKB-UniRule"/>
</dbReference>
<keyword evidence="1 2" id="KW-0479">Metal-binding</keyword>
<gene>
    <name evidence="4" type="primary">nas-13</name>
    <name evidence="4" type="ORF">Bhyg_04323</name>
</gene>
<dbReference type="PRINTS" id="PR00480">
    <property type="entry name" value="ASTACIN"/>
</dbReference>
<feature type="domain" description="Peptidase M12A" evidence="3">
    <location>
        <begin position="62"/>
        <end position="260"/>
    </location>
</feature>
<comment type="cofactor">
    <cofactor evidence="1 2">
        <name>Zn(2+)</name>
        <dbReference type="ChEBI" id="CHEBI:29105"/>
    </cofactor>
    <text evidence="1 2">Binds 1 zinc ion per subunit.</text>
</comment>
<dbReference type="CDD" id="cd04280">
    <property type="entry name" value="ZnMc_astacin_like"/>
    <property type="match status" value="1"/>
</dbReference>
<dbReference type="PROSITE" id="PS51864">
    <property type="entry name" value="ASTACIN"/>
    <property type="match status" value="1"/>
</dbReference>
<keyword evidence="2" id="KW-0732">Signal</keyword>
<keyword evidence="5" id="KW-1185">Reference proteome</keyword>
<evidence type="ECO:0000256" key="2">
    <source>
        <dbReference type="RuleBase" id="RU361183"/>
    </source>
</evidence>
<proteinExistence type="predicted"/>
<dbReference type="GO" id="GO:0006508">
    <property type="term" value="P:proteolysis"/>
    <property type="evidence" value="ECO:0007669"/>
    <property type="project" value="UniProtKB-KW"/>
</dbReference>
<accession>A0A9Q0SA42</accession>
<dbReference type="Proteomes" id="UP001151699">
    <property type="component" value="Chromosome A"/>
</dbReference>
<feature type="binding site" evidence="1">
    <location>
        <position position="159"/>
    </location>
    <ligand>
        <name>Zn(2+)</name>
        <dbReference type="ChEBI" id="CHEBI:29105"/>
        <note>catalytic</note>
    </ligand>
</feature>
<dbReference type="InterPro" id="IPR024079">
    <property type="entry name" value="MetalloPept_cat_dom_sf"/>
</dbReference>
<feature type="active site" evidence="1">
    <location>
        <position position="160"/>
    </location>
</feature>
<dbReference type="AlphaFoldDB" id="A0A9Q0SA42"/>
<dbReference type="EC" id="3.4.24.-" evidence="2"/>
<sequence>MVVLRSILIIYFICSAFTNAAPLEEPYAPSPPTLDELLKFEQEPYEEATICTTNENPTQSLNGIIGEQFRWKNFNIKIDPAFNEQDNKRIQGGLYKLMKALPCVKMGVFRPDSEPSGDYVFVRKGEKDSGCFSKVGRLGDKQIINLESPGCMHIGTVMHEMIHSLGFYHEQSRPDRDDYVNIIWENISPGMESQFKEYSTSKVTTYGVPYNLQSIMHYGSTAFSKNGKPTIEAKNGGKVGSQGKLQQTDIRKLNLMYKCP</sequence>
<dbReference type="EMBL" id="WJQU01000001">
    <property type="protein sequence ID" value="KAJ6649090.1"/>
    <property type="molecule type" value="Genomic_DNA"/>
</dbReference>
<feature type="binding site" evidence="1">
    <location>
        <position position="169"/>
    </location>
    <ligand>
        <name>Zn(2+)</name>
        <dbReference type="ChEBI" id="CHEBI:29105"/>
        <note>catalytic</note>
    </ligand>
</feature>
<comment type="caution">
    <text evidence="1">Lacks conserved residue(s) required for the propagation of feature annotation.</text>
</comment>
<keyword evidence="1 2" id="KW-0378">Hydrolase</keyword>
<dbReference type="Pfam" id="PF01400">
    <property type="entry name" value="Astacin"/>
    <property type="match status" value="1"/>
</dbReference>
<comment type="caution">
    <text evidence="4">The sequence shown here is derived from an EMBL/GenBank/DDBJ whole genome shotgun (WGS) entry which is preliminary data.</text>
</comment>
<dbReference type="SMART" id="SM00235">
    <property type="entry name" value="ZnMc"/>
    <property type="match status" value="1"/>
</dbReference>
<dbReference type="InterPro" id="IPR001506">
    <property type="entry name" value="Peptidase_M12A"/>
</dbReference>
<dbReference type="GO" id="GO:0004222">
    <property type="term" value="F:metalloendopeptidase activity"/>
    <property type="evidence" value="ECO:0007669"/>
    <property type="project" value="UniProtKB-UniRule"/>
</dbReference>
<feature type="binding site" evidence="1">
    <location>
        <position position="163"/>
    </location>
    <ligand>
        <name>Zn(2+)</name>
        <dbReference type="ChEBI" id="CHEBI:29105"/>
        <note>catalytic</note>
    </ligand>
</feature>
<name>A0A9Q0SA42_9DIPT</name>
<evidence type="ECO:0000256" key="1">
    <source>
        <dbReference type="PROSITE-ProRule" id="PRU01211"/>
    </source>
</evidence>